<comment type="caution">
    <text evidence="2">The sequence shown here is derived from an EMBL/GenBank/DDBJ whole genome shotgun (WGS) entry which is preliminary data.</text>
</comment>
<dbReference type="AlphaFoldDB" id="A0AAW0GP17"/>
<keyword evidence="3" id="KW-1185">Reference proteome</keyword>
<dbReference type="InterPro" id="IPR052744">
    <property type="entry name" value="GPAT/DAPAT"/>
</dbReference>
<reference evidence="2 3" key="1">
    <citation type="submission" date="2022-09" db="EMBL/GenBank/DDBJ databases">
        <authorList>
            <person name="Palmer J.M."/>
        </authorList>
    </citation>
    <scope>NUCLEOTIDE SEQUENCE [LARGE SCALE GENOMIC DNA]</scope>
    <source>
        <strain evidence="2 3">DSM 7382</strain>
    </source>
</reference>
<organism evidence="2 3">
    <name type="scientific">Cerrena zonata</name>
    <dbReference type="NCBI Taxonomy" id="2478898"/>
    <lineage>
        <taxon>Eukaryota</taxon>
        <taxon>Fungi</taxon>
        <taxon>Dikarya</taxon>
        <taxon>Basidiomycota</taxon>
        <taxon>Agaricomycotina</taxon>
        <taxon>Agaricomycetes</taxon>
        <taxon>Polyporales</taxon>
        <taxon>Cerrenaceae</taxon>
        <taxon>Cerrena</taxon>
    </lineage>
</organism>
<name>A0AAW0GP17_9APHY</name>
<keyword evidence="1" id="KW-1133">Transmembrane helix</keyword>
<dbReference type="GO" id="GO:0004366">
    <property type="term" value="F:glycerol-3-phosphate O-acyltransferase activity"/>
    <property type="evidence" value="ECO:0007669"/>
    <property type="project" value="TreeGrafter"/>
</dbReference>
<dbReference type="GO" id="GO:0008654">
    <property type="term" value="P:phospholipid biosynthetic process"/>
    <property type="evidence" value="ECO:0007669"/>
    <property type="project" value="TreeGrafter"/>
</dbReference>
<dbReference type="Proteomes" id="UP001385951">
    <property type="component" value="Unassembled WGS sequence"/>
</dbReference>
<gene>
    <name evidence="2" type="ORF">QCA50_003153</name>
</gene>
<evidence type="ECO:0000313" key="3">
    <source>
        <dbReference type="Proteomes" id="UP001385951"/>
    </source>
</evidence>
<dbReference type="EMBL" id="JASBNA010000003">
    <property type="protein sequence ID" value="KAK7693584.1"/>
    <property type="molecule type" value="Genomic_DNA"/>
</dbReference>
<keyword evidence="1" id="KW-0472">Membrane</keyword>
<dbReference type="PANTHER" id="PTHR31605:SF0">
    <property type="entry name" value="GLYCEROL-3-PHOSPHATE O-ACYLTRANSFERASE 1"/>
    <property type="match status" value="1"/>
</dbReference>
<keyword evidence="1" id="KW-0812">Transmembrane</keyword>
<evidence type="ECO:0000313" key="2">
    <source>
        <dbReference type="EMBL" id="KAK7693584.1"/>
    </source>
</evidence>
<feature type="transmembrane region" description="Helical" evidence="1">
    <location>
        <begin position="80"/>
        <end position="108"/>
    </location>
</feature>
<sequence>MLIQAARRLYKSPGQQLTLGQVVELNKRFLFAYSHFKDEPKVIKLRDDVVKYNRLIRDLGLKDHQVPRARKNTLGILGLLCYRLLLLSVWSFLALPGVILNAPIFLLASSMARQKAKDALAASSVKIAARDVIATWKILISMGLTPILYSFYAILATISRVQSRSIT</sequence>
<dbReference type="PANTHER" id="PTHR31605">
    <property type="entry name" value="GLYCEROL-3-PHOSPHATE O-ACYLTRANSFERASE 1"/>
    <property type="match status" value="1"/>
</dbReference>
<dbReference type="GO" id="GO:0016287">
    <property type="term" value="F:glycerone-phosphate O-acyltransferase activity"/>
    <property type="evidence" value="ECO:0007669"/>
    <property type="project" value="TreeGrafter"/>
</dbReference>
<proteinExistence type="predicted"/>
<protein>
    <submittedName>
        <fullName evidence="2">Uncharacterized protein</fullName>
    </submittedName>
</protein>
<feature type="transmembrane region" description="Helical" evidence="1">
    <location>
        <begin position="138"/>
        <end position="158"/>
    </location>
</feature>
<accession>A0AAW0GP17</accession>
<evidence type="ECO:0000256" key="1">
    <source>
        <dbReference type="SAM" id="Phobius"/>
    </source>
</evidence>